<dbReference type="STRING" id="1221996.QY95_00310"/>
<dbReference type="OrthoDB" id="2679564at2"/>
<dbReference type="InterPro" id="IPR018392">
    <property type="entry name" value="LysM"/>
</dbReference>
<dbReference type="RefSeq" id="WP_039232491.1">
    <property type="nucleotide sequence ID" value="NZ_JWIQ02000004.1"/>
</dbReference>
<keyword evidence="4" id="KW-1185">Reference proteome</keyword>
<dbReference type="InterPro" id="IPR036779">
    <property type="entry name" value="LysM_dom_sf"/>
</dbReference>
<organism evidence="3 4">
    <name type="scientific">Bacillus thermotolerans</name>
    <name type="common">Quasibacillus thermotolerans</name>
    <dbReference type="NCBI Taxonomy" id="1221996"/>
    <lineage>
        <taxon>Bacteria</taxon>
        <taxon>Bacillati</taxon>
        <taxon>Bacillota</taxon>
        <taxon>Bacilli</taxon>
        <taxon>Bacillales</taxon>
        <taxon>Bacillaceae</taxon>
        <taxon>Bacillus</taxon>
    </lineage>
</organism>
<feature type="transmembrane region" description="Helical" evidence="1">
    <location>
        <begin position="12"/>
        <end position="30"/>
    </location>
</feature>
<proteinExistence type="predicted"/>
<feature type="domain" description="LysM" evidence="2">
    <location>
        <begin position="38"/>
        <end position="89"/>
    </location>
</feature>
<dbReference type="Gene3D" id="3.10.350.10">
    <property type="entry name" value="LysM domain"/>
    <property type="match status" value="1"/>
</dbReference>
<protein>
    <submittedName>
        <fullName evidence="3">ABC transport protein, sugar-binding component yneA</fullName>
    </submittedName>
</protein>
<dbReference type="Proteomes" id="UP000031563">
    <property type="component" value="Unassembled WGS sequence"/>
</dbReference>
<evidence type="ECO:0000259" key="2">
    <source>
        <dbReference type="PROSITE" id="PS51782"/>
    </source>
</evidence>
<reference evidence="3" key="1">
    <citation type="submission" date="2015-02" db="EMBL/GenBank/DDBJ databases">
        <title>Genome Assembly of Bacillaceae bacterium MTCC 8252.</title>
        <authorList>
            <person name="Verma A."/>
            <person name="Khatri I."/>
            <person name="Mual P."/>
            <person name="Subramanian S."/>
            <person name="Krishnamurthi S."/>
        </authorList>
    </citation>
    <scope>NUCLEOTIDE SEQUENCE [LARGE SCALE GENOMIC DNA]</scope>
    <source>
        <strain evidence="3">MTCC 8252</strain>
    </source>
</reference>
<evidence type="ECO:0000313" key="3">
    <source>
        <dbReference type="EMBL" id="KKB42461.1"/>
    </source>
</evidence>
<dbReference type="EMBL" id="JWIR02000012">
    <property type="protein sequence ID" value="KKB42461.1"/>
    <property type="molecule type" value="Genomic_DNA"/>
</dbReference>
<dbReference type="PROSITE" id="PS51782">
    <property type="entry name" value="LYSM"/>
    <property type="match status" value="1"/>
</dbReference>
<keyword evidence="1" id="KW-0472">Membrane</keyword>
<keyword evidence="1" id="KW-1133">Transmembrane helix</keyword>
<evidence type="ECO:0000313" key="4">
    <source>
        <dbReference type="Proteomes" id="UP000031563"/>
    </source>
</evidence>
<dbReference type="SUPFAM" id="SSF54106">
    <property type="entry name" value="LysM domain"/>
    <property type="match status" value="1"/>
</dbReference>
<dbReference type="CDD" id="cd00118">
    <property type="entry name" value="LysM"/>
    <property type="match status" value="1"/>
</dbReference>
<accession>A0A0F5I025</accession>
<keyword evidence="1" id="KW-0812">Transmembrane</keyword>
<name>A0A0F5I025_BACTR</name>
<dbReference type="AlphaFoldDB" id="A0A0F5I025"/>
<comment type="caution">
    <text evidence="3">The sequence shown here is derived from an EMBL/GenBank/DDBJ whole genome shotgun (WGS) entry which is preliminary data.</text>
</comment>
<evidence type="ECO:0000256" key="1">
    <source>
        <dbReference type="SAM" id="Phobius"/>
    </source>
</evidence>
<sequence>MIKTALKENYYVLLLAIVTIAAGFMLISGFSTPDYSYEEVIVQKGDSLWSIADRYVAENGMNKEEFIKWIQEENQLRTVKIIEGDRLLIPISESKAYLDRQVVLKGE</sequence>
<gene>
    <name evidence="3" type="ORF">QY95_00310</name>
</gene>
<accession>A0A0F5IA97</accession>
<dbReference type="Pfam" id="PF01476">
    <property type="entry name" value="LysM"/>
    <property type="match status" value="1"/>
</dbReference>